<sequence>MGIVGILLPGPADFAAWRQQARRLLAAGVSPERVEWRIAGEAPGLFAGAVPPPAGASPAAVVPRAFLDHAEVAIRHRDPERFSVLYRVLWRLTHGEHGLLEVATDPDVLRLNAMAKAVARDAHKLHAFLRFRAINTGEGERYIAWFEPEHHILEAEAGFFIRRFAALRWSILTPEASAHWDGVTLRMGRGSTRAAAPPEDAHEELWRAYYASIFNPARLKPAAMRAEMPVKYWKNLPEAREIPRLMAEARRREAAMLARGATPPAARRQRAVHPAPAQDVAEDMAHDLFSSPDDPTAALRALREELARRNDLPPWAAEATQLVFGEGPPGAPLLFVGEQPGDEEDIAGRPFVGPAGRLFDRAVVEAGIDRPTTYVTNAVKHFKFKPTGRRRLHQSPDAGDIAYYRPFLKREIEIIGPQLVVSLGATALRALTGKPLAIGKTRGEVMETPDGIRLFPTVHPSYLLRLPDAEAKAREYARFVGELKQAKREVA</sequence>
<dbReference type="InterPro" id="IPR005122">
    <property type="entry name" value="Uracil-DNA_glycosylase-like"/>
</dbReference>
<dbReference type="PANTHER" id="PTHR33693:SF9">
    <property type="entry name" value="TYPE-4 URACIL-DNA GLYCOSYLASE"/>
    <property type="match status" value="1"/>
</dbReference>
<keyword evidence="8" id="KW-0411">Iron-sulfur</keyword>
<dbReference type="Proteomes" id="UP000600101">
    <property type="component" value="Unassembled WGS sequence"/>
</dbReference>
<evidence type="ECO:0000313" key="11">
    <source>
        <dbReference type="EMBL" id="MBC4014462.1"/>
    </source>
</evidence>
<evidence type="ECO:0000256" key="4">
    <source>
        <dbReference type="ARBA" id="ARBA00022723"/>
    </source>
</evidence>
<keyword evidence="3" id="KW-0004">4Fe-4S</keyword>
<keyword evidence="9" id="KW-0234">DNA repair</keyword>
<evidence type="ECO:0000256" key="6">
    <source>
        <dbReference type="ARBA" id="ARBA00022801"/>
    </source>
</evidence>
<dbReference type="Gene3D" id="3.40.470.10">
    <property type="entry name" value="Uracil-DNA glycosylase-like domain"/>
    <property type="match status" value="1"/>
</dbReference>
<evidence type="ECO:0000256" key="5">
    <source>
        <dbReference type="ARBA" id="ARBA00022763"/>
    </source>
</evidence>
<keyword evidence="6" id="KW-0378">Hydrolase</keyword>
<protein>
    <recommendedName>
        <fullName evidence="2">Type-4 uracil-DNA glycosylase</fullName>
    </recommendedName>
</protein>
<reference evidence="11" key="1">
    <citation type="submission" date="2020-08" db="EMBL/GenBank/DDBJ databases">
        <authorList>
            <person name="Hu Y."/>
            <person name="Nguyen S.V."/>
            <person name="Li F."/>
            <person name="Fanning S."/>
        </authorList>
    </citation>
    <scope>NUCLEOTIDE SEQUENCE</scope>
    <source>
        <strain evidence="11">SYSU D8009</strain>
    </source>
</reference>
<keyword evidence="7" id="KW-0408">Iron</keyword>
<keyword evidence="12" id="KW-1185">Reference proteome</keyword>
<dbReference type="SUPFAM" id="SSF52141">
    <property type="entry name" value="Uracil-DNA glycosylase-like"/>
    <property type="match status" value="1"/>
</dbReference>
<dbReference type="GO" id="GO:0097506">
    <property type="term" value="F:deaminated base DNA N-glycosylase activity"/>
    <property type="evidence" value="ECO:0007669"/>
    <property type="project" value="UniProtKB-ARBA"/>
</dbReference>
<comment type="similarity">
    <text evidence="1">Belongs to the uracil-DNA glycosylase (UDG) superfamily. Type 4 (UDGa) family.</text>
</comment>
<dbReference type="RefSeq" id="WP_186769231.1">
    <property type="nucleotide sequence ID" value="NZ_JACOMF010000003.1"/>
</dbReference>
<dbReference type="AlphaFoldDB" id="A0A9X0QXJ6"/>
<dbReference type="Pfam" id="PF13566">
    <property type="entry name" value="DUF4130"/>
    <property type="match status" value="1"/>
</dbReference>
<dbReference type="CDD" id="cd10030">
    <property type="entry name" value="UDG-F4_TTUDGA_SPO1dp_like"/>
    <property type="match status" value="1"/>
</dbReference>
<accession>A0A9X0QXJ6</accession>
<dbReference type="NCBIfam" id="TIGR03914">
    <property type="entry name" value="UDG_fam_dom"/>
    <property type="match status" value="1"/>
</dbReference>
<dbReference type="GO" id="GO:0046872">
    <property type="term" value="F:metal ion binding"/>
    <property type="evidence" value="ECO:0007669"/>
    <property type="project" value="UniProtKB-KW"/>
</dbReference>
<evidence type="ECO:0000259" key="10">
    <source>
        <dbReference type="SMART" id="SM00986"/>
    </source>
</evidence>
<dbReference type="GO" id="GO:0006281">
    <property type="term" value="P:DNA repair"/>
    <property type="evidence" value="ECO:0007669"/>
    <property type="project" value="UniProtKB-KW"/>
</dbReference>
<keyword evidence="4" id="KW-0479">Metal-binding</keyword>
<evidence type="ECO:0000313" key="12">
    <source>
        <dbReference type="Proteomes" id="UP000600101"/>
    </source>
</evidence>
<dbReference type="Pfam" id="PF03167">
    <property type="entry name" value="UDG"/>
    <property type="match status" value="1"/>
</dbReference>
<evidence type="ECO:0000256" key="7">
    <source>
        <dbReference type="ARBA" id="ARBA00023004"/>
    </source>
</evidence>
<dbReference type="InterPro" id="IPR036895">
    <property type="entry name" value="Uracil-DNA_glycosylase-like_sf"/>
</dbReference>
<gene>
    <name evidence="11" type="ORF">H7965_03915</name>
</gene>
<dbReference type="NCBIfam" id="TIGR03915">
    <property type="entry name" value="SAM_7_link_chp"/>
    <property type="match status" value="1"/>
</dbReference>
<dbReference type="InterPro" id="IPR005273">
    <property type="entry name" value="Ura-DNA_glyco_family4"/>
</dbReference>
<dbReference type="PANTHER" id="PTHR33693">
    <property type="entry name" value="TYPE-5 URACIL-DNA GLYCOSYLASE"/>
    <property type="match status" value="1"/>
</dbReference>
<dbReference type="InterPro" id="IPR023875">
    <property type="entry name" value="DNA_repair_put"/>
</dbReference>
<dbReference type="SMART" id="SM00986">
    <property type="entry name" value="UDG"/>
    <property type="match status" value="1"/>
</dbReference>
<dbReference type="InterPro" id="IPR025404">
    <property type="entry name" value="DUF4130"/>
</dbReference>
<organism evidence="11 12">
    <name type="scientific">Siccirubricoccus deserti</name>
    <dbReference type="NCBI Taxonomy" id="2013562"/>
    <lineage>
        <taxon>Bacteria</taxon>
        <taxon>Pseudomonadati</taxon>
        <taxon>Pseudomonadota</taxon>
        <taxon>Alphaproteobacteria</taxon>
        <taxon>Acetobacterales</taxon>
        <taxon>Roseomonadaceae</taxon>
        <taxon>Siccirubricoccus</taxon>
    </lineage>
</organism>
<proteinExistence type="inferred from homology"/>
<dbReference type="GO" id="GO:0051539">
    <property type="term" value="F:4 iron, 4 sulfur cluster binding"/>
    <property type="evidence" value="ECO:0007669"/>
    <property type="project" value="UniProtKB-KW"/>
</dbReference>
<evidence type="ECO:0000256" key="3">
    <source>
        <dbReference type="ARBA" id="ARBA00022485"/>
    </source>
</evidence>
<dbReference type="SMART" id="SM00987">
    <property type="entry name" value="UreE_C"/>
    <property type="match status" value="1"/>
</dbReference>
<evidence type="ECO:0000256" key="8">
    <source>
        <dbReference type="ARBA" id="ARBA00023014"/>
    </source>
</evidence>
<dbReference type="EMBL" id="JACOMF010000003">
    <property type="protein sequence ID" value="MBC4014462.1"/>
    <property type="molecule type" value="Genomic_DNA"/>
</dbReference>
<evidence type="ECO:0000256" key="9">
    <source>
        <dbReference type="ARBA" id="ARBA00023204"/>
    </source>
</evidence>
<name>A0A9X0QXJ6_9PROT</name>
<comment type="caution">
    <text evidence="11">The sequence shown here is derived from an EMBL/GenBank/DDBJ whole genome shotgun (WGS) entry which is preliminary data.</text>
</comment>
<keyword evidence="5" id="KW-0227">DNA damage</keyword>
<dbReference type="InterPro" id="IPR051536">
    <property type="entry name" value="UDG_Type-4/5"/>
</dbReference>
<feature type="domain" description="Uracil-DNA glycosylase-like" evidence="10">
    <location>
        <begin position="324"/>
        <end position="484"/>
    </location>
</feature>
<evidence type="ECO:0000256" key="1">
    <source>
        <dbReference type="ARBA" id="ARBA00006521"/>
    </source>
</evidence>
<evidence type="ECO:0000256" key="2">
    <source>
        <dbReference type="ARBA" id="ARBA00019403"/>
    </source>
</evidence>